<feature type="compositionally biased region" description="Basic and acidic residues" evidence="1">
    <location>
        <begin position="57"/>
        <end position="68"/>
    </location>
</feature>
<name>A0A5N5H2Y7_9ROSA</name>
<feature type="compositionally biased region" description="Basic residues" evidence="1">
    <location>
        <begin position="40"/>
        <end position="53"/>
    </location>
</feature>
<keyword evidence="3" id="KW-1185">Reference proteome</keyword>
<proteinExistence type="predicted"/>
<evidence type="ECO:0000313" key="3">
    <source>
        <dbReference type="Proteomes" id="UP000327157"/>
    </source>
</evidence>
<dbReference type="Proteomes" id="UP000327157">
    <property type="component" value="Unassembled WGS sequence"/>
</dbReference>
<evidence type="ECO:0000256" key="1">
    <source>
        <dbReference type="SAM" id="MobiDB-lite"/>
    </source>
</evidence>
<organism evidence="2 3">
    <name type="scientific">Pyrus ussuriensis x Pyrus communis</name>
    <dbReference type="NCBI Taxonomy" id="2448454"/>
    <lineage>
        <taxon>Eukaryota</taxon>
        <taxon>Viridiplantae</taxon>
        <taxon>Streptophyta</taxon>
        <taxon>Embryophyta</taxon>
        <taxon>Tracheophyta</taxon>
        <taxon>Spermatophyta</taxon>
        <taxon>Magnoliopsida</taxon>
        <taxon>eudicotyledons</taxon>
        <taxon>Gunneridae</taxon>
        <taxon>Pentapetalae</taxon>
        <taxon>rosids</taxon>
        <taxon>fabids</taxon>
        <taxon>Rosales</taxon>
        <taxon>Rosaceae</taxon>
        <taxon>Amygdaloideae</taxon>
        <taxon>Maleae</taxon>
        <taxon>Pyrus</taxon>
    </lineage>
</organism>
<protein>
    <submittedName>
        <fullName evidence="2">Uncharacterized protein</fullName>
    </submittedName>
</protein>
<comment type="caution">
    <text evidence="2">The sequence shown here is derived from an EMBL/GenBank/DDBJ whole genome shotgun (WGS) entry which is preliminary data.</text>
</comment>
<feature type="region of interest" description="Disordered" evidence="1">
    <location>
        <begin position="40"/>
        <end position="71"/>
    </location>
</feature>
<dbReference type="OrthoDB" id="10366934at2759"/>
<sequence>MAKSKAKTRTKLKSKSHLINAKILLVQTVCAKAKVKAKAKPKYKSGTKPKFRVRSGSVEKPRRRDVGDSKAQLQIEVKTEQEERNFGRCRVCRKENEHFSSACPYWNGVPPGAIVGEGNGVVFCGLLDRRLYKKPNRCAHPGGSSKGRLIVAYCNYCRDKGLHWSKSARNVPRTNHINLYSSHPLSRSC</sequence>
<reference evidence="2 3" key="1">
    <citation type="submission" date="2019-09" db="EMBL/GenBank/DDBJ databases">
        <authorList>
            <person name="Ou C."/>
        </authorList>
    </citation>
    <scope>NUCLEOTIDE SEQUENCE [LARGE SCALE GENOMIC DNA]</scope>
    <source>
        <strain evidence="2">S2</strain>
        <tissue evidence="2">Leaf</tissue>
    </source>
</reference>
<gene>
    <name evidence="2" type="ORF">D8674_041227</name>
</gene>
<dbReference type="AlphaFoldDB" id="A0A5N5H2Y7"/>
<accession>A0A5N5H2Y7</accession>
<reference evidence="2 3" key="2">
    <citation type="submission" date="2019-11" db="EMBL/GenBank/DDBJ databases">
        <title>A de novo genome assembly of a pear dwarfing rootstock.</title>
        <authorList>
            <person name="Wang F."/>
            <person name="Wang J."/>
            <person name="Li S."/>
            <person name="Zhang Y."/>
            <person name="Fang M."/>
            <person name="Ma L."/>
            <person name="Zhao Y."/>
            <person name="Jiang S."/>
        </authorList>
    </citation>
    <scope>NUCLEOTIDE SEQUENCE [LARGE SCALE GENOMIC DNA]</scope>
    <source>
        <strain evidence="2">S2</strain>
        <tissue evidence="2">Leaf</tissue>
    </source>
</reference>
<dbReference type="EMBL" id="SMOL01000245">
    <property type="protein sequence ID" value="KAB2621053.1"/>
    <property type="molecule type" value="Genomic_DNA"/>
</dbReference>
<evidence type="ECO:0000313" key="2">
    <source>
        <dbReference type="EMBL" id="KAB2621053.1"/>
    </source>
</evidence>